<comment type="caution">
    <text evidence="3">The sequence shown here is derived from an EMBL/GenBank/DDBJ whole genome shotgun (WGS) entry which is preliminary data.</text>
</comment>
<accession>A0ABR0M183</accession>
<keyword evidence="2" id="KW-0274">FAD</keyword>
<evidence type="ECO:0000256" key="2">
    <source>
        <dbReference type="ARBA" id="ARBA00022827"/>
    </source>
</evidence>
<protein>
    <submittedName>
        <fullName evidence="3">Uncharacterized protein</fullName>
    </submittedName>
</protein>
<evidence type="ECO:0000256" key="1">
    <source>
        <dbReference type="ARBA" id="ARBA00022630"/>
    </source>
</evidence>
<keyword evidence="4" id="KW-1185">Reference proteome</keyword>
<dbReference type="Proteomes" id="UP001357485">
    <property type="component" value="Unassembled WGS sequence"/>
</dbReference>
<dbReference type="Gene3D" id="3.40.462.10">
    <property type="entry name" value="FAD-linked oxidases, C-terminal domain"/>
    <property type="match status" value="1"/>
</dbReference>
<name>A0ABR0M183_9PEZI</name>
<evidence type="ECO:0000313" key="3">
    <source>
        <dbReference type="EMBL" id="KAK5276100.1"/>
    </source>
</evidence>
<organism evidence="3 4">
    <name type="scientific">Cryomyces antarcticus</name>
    <dbReference type="NCBI Taxonomy" id="329879"/>
    <lineage>
        <taxon>Eukaryota</taxon>
        <taxon>Fungi</taxon>
        <taxon>Dikarya</taxon>
        <taxon>Ascomycota</taxon>
        <taxon>Pezizomycotina</taxon>
        <taxon>Dothideomycetes</taxon>
        <taxon>Dothideomycetes incertae sedis</taxon>
        <taxon>Cryomyces</taxon>
    </lineage>
</organism>
<reference evidence="3 4" key="1">
    <citation type="submission" date="2023-08" db="EMBL/GenBank/DDBJ databases">
        <title>Black Yeasts Isolated from many extreme environments.</title>
        <authorList>
            <person name="Coleine C."/>
            <person name="Stajich J.E."/>
            <person name="Selbmann L."/>
        </authorList>
    </citation>
    <scope>NUCLEOTIDE SEQUENCE [LARGE SCALE GENOMIC DNA]</scope>
    <source>
        <strain evidence="3 4">CCFEE 536</strain>
    </source>
</reference>
<evidence type="ECO:0000313" key="4">
    <source>
        <dbReference type="Proteomes" id="UP001357485"/>
    </source>
</evidence>
<dbReference type="EMBL" id="JAVRRA010003741">
    <property type="protein sequence ID" value="KAK5276100.1"/>
    <property type="molecule type" value="Genomic_DNA"/>
</dbReference>
<proteinExistence type="predicted"/>
<keyword evidence="1" id="KW-0285">Flavoprotein</keyword>
<dbReference type="SUPFAM" id="SSF55103">
    <property type="entry name" value="FAD-linked oxidases, C-terminal domain"/>
    <property type="match status" value="1"/>
</dbReference>
<feature type="non-terminal residue" evidence="3">
    <location>
        <position position="148"/>
    </location>
</feature>
<dbReference type="InterPro" id="IPR016170">
    <property type="entry name" value="Cytok_DH_C_sf"/>
</dbReference>
<dbReference type="InterPro" id="IPR016164">
    <property type="entry name" value="FAD-linked_Oxase-like_C"/>
</dbReference>
<gene>
    <name evidence="3" type="ORF">LTR16_011724</name>
</gene>
<sequence length="148" mass="16631">MGIWLMPNPGGYQAYMITLSRDEDLAAAMDIVRPLRMQMVLQNVPTLRHILLDAAVHGSKASYTTKSEPLNDADLDEIAKKLDLGRWNFYGAVYGPEPIRNVLLSVIKSSFLAIPGSRFFLPEDRRLRRARLGRVPHPPGADGPDRRH</sequence>